<accession>A0ACC0JYE7</accession>
<reference evidence="1 2" key="1">
    <citation type="journal article" date="2022" name="Genome Biol. Evol.">
        <title>The Spruce Budworm Genome: Reconstructing the Evolutionary History of Antifreeze Proteins.</title>
        <authorList>
            <person name="Beliveau C."/>
            <person name="Gagne P."/>
            <person name="Picq S."/>
            <person name="Vernygora O."/>
            <person name="Keeling C.I."/>
            <person name="Pinkney K."/>
            <person name="Doucet D."/>
            <person name="Wen F."/>
            <person name="Johnston J.S."/>
            <person name="Maaroufi H."/>
            <person name="Boyle B."/>
            <person name="Laroche J."/>
            <person name="Dewar K."/>
            <person name="Juretic N."/>
            <person name="Blackburn G."/>
            <person name="Nisole A."/>
            <person name="Brunet B."/>
            <person name="Brandao M."/>
            <person name="Lumley L."/>
            <person name="Duan J."/>
            <person name="Quan G."/>
            <person name="Lucarotti C.J."/>
            <person name="Roe A.D."/>
            <person name="Sperling F.A.H."/>
            <person name="Levesque R.C."/>
            <person name="Cusson M."/>
        </authorList>
    </citation>
    <scope>NUCLEOTIDE SEQUENCE [LARGE SCALE GENOMIC DNA]</scope>
    <source>
        <strain evidence="1">Glfc:IPQL:Cfum</strain>
    </source>
</reference>
<proteinExistence type="predicted"/>
<keyword evidence="2" id="KW-1185">Reference proteome</keyword>
<dbReference type="EMBL" id="CM046112">
    <property type="protein sequence ID" value="KAI8429017.1"/>
    <property type="molecule type" value="Genomic_DNA"/>
</dbReference>
<evidence type="ECO:0000313" key="2">
    <source>
        <dbReference type="Proteomes" id="UP001064048"/>
    </source>
</evidence>
<organism evidence="1 2">
    <name type="scientific">Choristoneura fumiferana</name>
    <name type="common">Spruce budworm moth</name>
    <name type="synonym">Archips fumiferana</name>
    <dbReference type="NCBI Taxonomy" id="7141"/>
    <lineage>
        <taxon>Eukaryota</taxon>
        <taxon>Metazoa</taxon>
        <taxon>Ecdysozoa</taxon>
        <taxon>Arthropoda</taxon>
        <taxon>Hexapoda</taxon>
        <taxon>Insecta</taxon>
        <taxon>Pterygota</taxon>
        <taxon>Neoptera</taxon>
        <taxon>Endopterygota</taxon>
        <taxon>Lepidoptera</taxon>
        <taxon>Glossata</taxon>
        <taxon>Ditrysia</taxon>
        <taxon>Tortricoidea</taxon>
        <taxon>Tortricidae</taxon>
        <taxon>Tortricinae</taxon>
        <taxon>Choristoneura</taxon>
    </lineage>
</organism>
<protein>
    <submittedName>
        <fullName evidence="1">Uncharacterized protein</fullName>
    </submittedName>
</protein>
<name>A0ACC0JYE7_CHOFU</name>
<dbReference type="Proteomes" id="UP001064048">
    <property type="component" value="Chromosome 12"/>
</dbReference>
<comment type="caution">
    <text evidence="1">The sequence shown here is derived from an EMBL/GenBank/DDBJ whole genome shotgun (WGS) entry which is preliminary data.</text>
</comment>
<gene>
    <name evidence="1" type="ORF">MSG28_007595</name>
</gene>
<evidence type="ECO:0000313" key="1">
    <source>
        <dbReference type="EMBL" id="KAI8429017.1"/>
    </source>
</evidence>
<sequence length="139" mass="15788">MFNKTSATLMLQTIMVLMEKQNSTDVTVSFNEDMELERCYESYGCFSKAYPWTENRPDNYLPETPQSMRIRLIARIQNMADALLNLEGNEAATVLIVDWRGGSQPPYGQAVANIRLVGAMTAHLVHNIYVSSFITLTRF</sequence>